<accession>A0A9E5MQA2</accession>
<reference evidence="2" key="1">
    <citation type="submission" date="2020-03" db="EMBL/GenBank/DDBJ databases">
        <authorList>
            <person name="Guo F."/>
        </authorList>
    </citation>
    <scope>NUCLEOTIDE SEQUENCE</scope>
    <source>
        <strain evidence="2">JCM 30134</strain>
    </source>
</reference>
<sequence length="119" mass="13148">MRIAVIILLLAIGPRAFALKCAPYTPPKGEVITLTNTEGVFAFSLPSHMEGFELQRFSLWVYSNNPKQRGIIAAPIAFKFKDGNAIGEFAILRKDVEAEVTAEYTTDMCGPRLERSVSI</sequence>
<feature type="chain" id="PRO_5039638041" evidence="1">
    <location>
        <begin position="19"/>
        <end position="119"/>
    </location>
</feature>
<dbReference type="AlphaFoldDB" id="A0A9E5MQA2"/>
<proteinExistence type="predicted"/>
<organism evidence="2 3">
    <name type="scientific">Pseudomaricurvus hydrocarbonicus</name>
    <dbReference type="NCBI Taxonomy" id="1470433"/>
    <lineage>
        <taxon>Bacteria</taxon>
        <taxon>Pseudomonadati</taxon>
        <taxon>Pseudomonadota</taxon>
        <taxon>Gammaproteobacteria</taxon>
        <taxon>Cellvibrionales</taxon>
        <taxon>Cellvibrionaceae</taxon>
        <taxon>Pseudomaricurvus</taxon>
    </lineage>
</organism>
<comment type="caution">
    <text evidence="2">The sequence shown here is derived from an EMBL/GenBank/DDBJ whole genome shotgun (WGS) entry which is preliminary data.</text>
</comment>
<keyword evidence="3" id="KW-1185">Reference proteome</keyword>
<gene>
    <name evidence="2" type="ORF">G8770_23425</name>
</gene>
<keyword evidence="1" id="KW-0732">Signal</keyword>
<evidence type="ECO:0000256" key="1">
    <source>
        <dbReference type="SAM" id="SignalP"/>
    </source>
</evidence>
<dbReference type="EMBL" id="JAAONZ010000035">
    <property type="protein sequence ID" value="NHO68514.1"/>
    <property type="molecule type" value="Genomic_DNA"/>
</dbReference>
<dbReference type="Proteomes" id="UP000787472">
    <property type="component" value="Unassembled WGS sequence"/>
</dbReference>
<evidence type="ECO:0000313" key="2">
    <source>
        <dbReference type="EMBL" id="NHO68514.1"/>
    </source>
</evidence>
<protein>
    <submittedName>
        <fullName evidence="2">Uncharacterized protein</fullName>
    </submittedName>
</protein>
<feature type="signal peptide" evidence="1">
    <location>
        <begin position="1"/>
        <end position="18"/>
    </location>
</feature>
<evidence type="ECO:0000313" key="3">
    <source>
        <dbReference type="Proteomes" id="UP000787472"/>
    </source>
</evidence>
<dbReference type="RefSeq" id="WP_167192479.1">
    <property type="nucleotide sequence ID" value="NZ_JAAONZ010000035.1"/>
</dbReference>
<name>A0A9E5MQA2_9GAMM</name>